<comment type="caution">
    <text evidence="4">The sequence shown here is derived from an EMBL/GenBank/DDBJ whole genome shotgun (WGS) entry which is preliminary data.</text>
</comment>
<dbReference type="PANTHER" id="PTHR37299">
    <property type="entry name" value="TRANSCRIPTIONAL REGULATOR-RELATED"/>
    <property type="match status" value="1"/>
</dbReference>
<dbReference type="SMART" id="SM00850">
    <property type="entry name" value="LytTR"/>
    <property type="match status" value="1"/>
</dbReference>
<dbReference type="PROSITE" id="PS50930">
    <property type="entry name" value="HTH_LYTTR"/>
    <property type="match status" value="1"/>
</dbReference>
<dbReference type="PROSITE" id="PS50110">
    <property type="entry name" value="RESPONSE_REGULATORY"/>
    <property type="match status" value="1"/>
</dbReference>
<dbReference type="Pfam" id="PF00072">
    <property type="entry name" value="Response_reg"/>
    <property type="match status" value="1"/>
</dbReference>
<evidence type="ECO:0000259" key="2">
    <source>
        <dbReference type="PROSITE" id="PS50110"/>
    </source>
</evidence>
<dbReference type="RefSeq" id="WP_184707652.1">
    <property type="nucleotide sequence ID" value="NZ_JACHKZ010000009.1"/>
</dbReference>
<dbReference type="EMBL" id="JACHKZ010000009">
    <property type="protein sequence ID" value="MBB6577824.1"/>
    <property type="molecule type" value="Genomic_DNA"/>
</dbReference>
<dbReference type="InterPro" id="IPR001789">
    <property type="entry name" value="Sig_transdc_resp-reg_receiver"/>
</dbReference>
<reference evidence="4 5" key="1">
    <citation type="submission" date="2020-08" db="EMBL/GenBank/DDBJ databases">
        <title>Functional genomics of gut bacteria from endangered species of beetles.</title>
        <authorList>
            <person name="Carlos-Shanley C."/>
        </authorList>
    </citation>
    <scope>NUCLEOTIDE SEQUENCE [LARGE SCALE GENOMIC DNA]</scope>
    <source>
        <strain evidence="4 5">S00124</strain>
    </source>
</reference>
<accession>A0ABR6RFM6</accession>
<organism evidence="4 5">
    <name type="scientific">Comamonas odontotermitis</name>
    <dbReference type="NCBI Taxonomy" id="379895"/>
    <lineage>
        <taxon>Bacteria</taxon>
        <taxon>Pseudomonadati</taxon>
        <taxon>Pseudomonadota</taxon>
        <taxon>Betaproteobacteria</taxon>
        <taxon>Burkholderiales</taxon>
        <taxon>Comamonadaceae</taxon>
        <taxon>Comamonas</taxon>
    </lineage>
</organism>
<dbReference type="InterPro" id="IPR011006">
    <property type="entry name" value="CheY-like_superfamily"/>
</dbReference>
<feature type="domain" description="Response regulatory" evidence="2">
    <location>
        <begin position="2"/>
        <end position="122"/>
    </location>
</feature>
<dbReference type="Gene3D" id="2.40.50.1020">
    <property type="entry name" value="LytTr DNA-binding domain"/>
    <property type="match status" value="1"/>
</dbReference>
<dbReference type="InterPro" id="IPR007492">
    <property type="entry name" value="LytTR_DNA-bd_dom"/>
</dbReference>
<sequence>MRILIVDDEALARNRMRRLLVERFPAPSAIHEATNAAEALRAIDSAASMGLPFDVALLDIHMPGQSGMELAQALQSQPHAPAVVFVTAHAEHALSAFEVSAADYLTKPVRRERLNAALQKVELLAQAKSAQIIKNTKETSEPEAEADETLLITNRGNTERVRLAEVVYFKSEFKYVTVRTSAHEYLWSGSLNELEERYADRYLRVHRNALVVPGAIRSLEKTSDPHDVDGWQLRLFGINDVLRVSRRQLPQVRALLAKGR</sequence>
<dbReference type="InterPro" id="IPR046947">
    <property type="entry name" value="LytR-like"/>
</dbReference>
<feature type="modified residue" description="4-aspartylphosphate" evidence="1">
    <location>
        <position position="59"/>
    </location>
</feature>
<keyword evidence="1" id="KW-0597">Phosphoprotein</keyword>
<evidence type="ECO:0000256" key="1">
    <source>
        <dbReference type="PROSITE-ProRule" id="PRU00169"/>
    </source>
</evidence>
<proteinExistence type="predicted"/>
<name>A0ABR6RFM6_9BURK</name>
<evidence type="ECO:0000259" key="3">
    <source>
        <dbReference type="PROSITE" id="PS50930"/>
    </source>
</evidence>
<dbReference type="Gene3D" id="3.40.50.2300">
    <property type="match status" value="1"/>
</dbReference>
<keyword evidence="5" id="KW-1185">Reference proteome</keyword>
<evidence type="ECO:0000313" key="4">
    <source>
        <dbReference type="EMBL" id="MBB6577824.1"/>
    </source>
</evidence>
<feature type="domain" description="HTH LytTR-type" evidence="3">
    <location>
        <begin position="150"/>
        <end position="258"/>
    </location>
</feature>
<gene>
    <name evidence="4" type="ORF">HNP33_001882</name>
</gene>
<dbReference type="SMART" id="SM00448">
    <property type="entry name" value="REC"/>
    <property type="match status" value="1"/>
</dbReference>
<protein>
    <submittedName>
        <fullName evidence="4">Two-component system response regulator AlgR</fullName>
    </submittedName>
</protein>
<dbReference type="Proteomes" id="UP000562492">
    <property type="component" value="Unassembled WGS sequence"/>
</dbReference>
<dbReference type="SUPFAM" id="SSF52172">
    <property type="entry name" value="CheY-like"/>
    <property type="match status" value="1"/>
</dbReference>
<dbReference type="PANTHER" id="PTHR37299:SF1">
    <property type="entry name" value="STAGE 0 SPORULATION PROTEIN A HOMOLOG"/>
    <property type="match status" value="1"/>
</dbReference>
<dbReference type="Pfam" id="PF04397">
    <property type="entry name" value="LytTR"/>
    <property type="match status" value="1"/>
</dbReference>
<evidence type="ECO:0000313" key="5">
    <source>
        <dbReference type="Proteomes" id="UP000562492"/>
    </source>
</evidence>